<feature type="region of interest" description="Disordered" evidence="1">
    <location>
        <begin position="27"/>
        <end position="57"/>
    </location>
</feature>
<dbReference type="Proteomes" id="UP000270296">
    <property type="component" value="Unassembled WGS sequence"/>
</dbReference>
<evidence type="ECO:0000256" key="1">
    <source>
        <dbReference type="SAM" id="MobiDB-lite"/>
    </source>
</evidence>
<dbReference type="WBParaSite" id="SBAD_0000194901-mRNA-1">
    <property type="protein sequence ID" value="SBAD_0000194901-mRNA-1"/>
    <property type="gene ID" value="SBAD_0000194901"/>
</dbReference>
<reference evidence="4" key="1">
    <citation type="submission" date="2016-06" db="UniProtKB">
        <authorList>
            <consortium name="WormBaseParasite"/>
        </authorList>
    </citation>
    <scope>IDENTIFICATION</scope>
</reference>
<dbReference type="AlphaFoldDB" id="A0A183IE15"/>
<gene>
    <name evidence="2" type="ORF">SBAD_LOCUS1859</name>
</gene>
<keyword evidence="3" id="KW-1185">Reference proteome</keyword>
<accession>A0A183IE15</accession>
<evidence type="ECO:0000313" key="2">
    <source>
        <dbReference type="EMBL" id="VDO95690.1"/>
    </source>
</evidence>
<evidence type="ECO:0000313" key="3">
    <source>
        <dbReference type="Proteomes" id="UP000270296"/>
    </source>
</evidence>
<dbReference type="EMBL" id="UZAM01006978">
    <property type="protein sequence ID" value="VDO95690.1"/>
    <property type="molecule type" value="Genomic_DNA"/>
</dbReference>
<evidence type="ECO:0000313" key="4">
    <source>
        <dbReference type="WBParaSite" id="SBAD_0000194901-mRNA-1"/>
    </source>
</evidence>
<protein>
    <submittedName>
        <fullName evidence="4">Secreted protein</fullName>
    </submittedName>
</protein>
<name>A0A183IE15_9BILA</name>
<reference evidence="2 3" key="2">
    <citation type="submission" date="2018-11" db="EMBL/GenBank/DDBJ databases">
        <authorList>
            <consortium name="Pathogen Informatics"/>
        </authorList>
    </citation>
    <scope>NUCLEOTIDE SEQUENCE [LARGE SCALE GENOMIC DNA]</scope>
</reference>
<organism evidence="4">
    <name type="scientific">Soboliphyme baturini</name>
    <dbReference type="NCBI Taxonomy" id="241478"/>
    <lineage>
        <taxon>Eukaryota</taxon>
        <taxon>Metazoa</taxon>
        <taxon>Ecdysozoa</taxon>
        <taxon>Nematoda</taxon>
        <taxon>Enoplea</taxon>
        <taxon>Dorylaimia</taxon>
        <taxon>Dioctophymatida</taxon>
        <taxon>Dioctophymatoidea</taxon>
        <taxon>Soboliphymatidae</taxon>
        <taxon>Soboliphyme</taxon>
    </lineage>
</organism>
<feature type="compositionally biased region" description="Basic and acidic residues" evidence="1">
    <location>
        <begin position="27"/>
        <end position="46"/>
    </location>
</feature>
<proteinExistence type="predicted"/>
<sequence>MRGCNCVACLTTVGVCRSLSSASQSKYDELKAQKDQGSKQQGDRGDGVPGCELSDGRIRPPAIVCRSAILRQSETNQAKRQIHPPSLPRRRHFTRAISWMIGRHATKD</sequence>